<dbReference type="Proteomes" id="UP000199076">
    <property type="component" value="Unassembled WGS sequence"/>
</dbReference>
<keyword evidence="4" id="KW-1185">Reference proteome</keyword>
<dbReference type="Pfam" id="PF02697">
    <property type="entry name" value="VAPB_antitox"/>
    <property type="match status" value="1"/>
</dbReference>
<evidence type="ECO:0000256" key="1">
    <source>
        <dbReference type="ARBA" id="ARBA00022649"/>
    </source>
</evidence>
<accession>A0A1G7HKY7</accession>
<feature type="region of interest" description="Disordered" evidence="2">
    <location>
        <begin position="1"/>
        <end position="23"/>
    </location>
</feature>
<dbReference type="OrthoDB" id="214079at2157"/>
<name>A0A1G7HKY7_9EURY</name>
<evidence type="ECO:0000256" key="2">
    <source>
        <dbReference type="SAM" id="MobiDB-lite"/>
    </source>
</evidence>
<dbReference type="RefSeq" id="WP_175452779.1">
    <property type="nucleotide sequence ID" value="NZ_FNBK01000003.1"/>
</dbReference>
<proteinExistence type="predicted"/>
<protein>
    <submittedName>
        <fullName evidence="3">Uncharacterized ACR, COG1753</fullName>
    </submittedName>
</protein>
<gene>
    <name evidence="3" type="ORF">SAMN05216218_10369</name>
</gene>
<sequence length="84" mass="9292">MGSANEHIRVSSSVKERLDSLRGDDESYNDVLERLVEKQSEKDFETGFGILSGSDTSGHVEAVREAMDEQMADRLDAVTDSDRA</sequence>
<keyword evidence="1" id="KW-1277">Toxin-antitoxin system</keyword>
<dbReference type="STRING" id="660518.SAMN05216218_10369"/>
<dbReference type="InterPro" id="IPR003847">
    <property type="entry name" value="Put_antitoxin"/>
</dbReference>
<evidence type="ECO:0000313" key="3">
    <source>
        <dbReference type="EMBL" id="SDF01132.1"/>
    </source>
</evidence>
<reference evidence="4" key="1">
    <citation type="submission" date="2016-10" db="EMBL/GenBank/DDBJ databases">
        <authorList>
            <person name="Varghese N."/>
            <person name="Submissions S."/>
        </authorList>
    </citation>
    <scope>NUCLEOTIDE SEQUENCE [LARGE SCALE GENOMIC DNA]</scope>
    <source>
        <strain evidence="4">IBRC-M 10760</strain>
    </source>
</reference>
<organism evidence="3 4">
    <name type="scientific">Halorientalis regularis</name>
    <dbReference type="NCBI Taxonomy" id="660518"/>
    <lineage>
        <taxon>Archaea</taxon>
        <taxon>Methanobacteriati</taxon>
        <taxon>Methanobacteriota</taxon>
        <taxon>Stenosarchaea group</taxon>
        <taxon>Halobacteria</taxon>
        <taxon>Halobacteriales</taxon>
        <taxon>Haloarculaceae</taxon>
        <taxon>Halorientalis</taxon>
    </lineage>
</organism>
<dbReference type="EMBL" id="FNBK01000003">
    <property type="protein sequence ID" value="SDF01132.1"/>
    <property type="molecule type" value="Genomic_DNA"/>
</dbReference>
<dbReference type="AlphaFoldDB" id="A0A1G7HKY7"/>
<evidence type="ECO:0000313" key="4">
    <source>
        <dbReference type="Proteomes" id="UP000199076"/>
    </source>
</evidence>